<name>A0AAN7PK26_MYCAM</name>
<gene>
    <name evidence="1" type="ORF">QYF61_015705</name>
</gene>
<keyword evidence="2" id="KW-1185">Reference proteome</keyword>
<dbReference type="Proteomes" id="UP001333110">
    <property type="component" value="Unassembled WGS sequence"/>
</dbReference>
<accession>A0AAN7PK26</accession>
<dbReference type="AlphaFoldDB" id="A0AAN7PK26"/>
<proteinExistence type="predicted"/>
<sequence>MLMHVQEMQALQSGPLKTGNALHYIYERYFEELERDLPMSSKNVSNIIPEFQMDRIKEVEACDEDLVADIVFIVDHGTSKSNFE</sequence>
<evidence type="ECO:0000313" key="1">
    <source>
        <dbReference type="EMBL" id="KAK4827258.1"/>
    </source>
</evidence>
<organism evidence="1 2">
    <name type="scientific">Mycteria americana</name>
    <name type="common">Wood stork</name>
    <dbReference type="NCBI Taxonomy" id="33587"/>
    <lineage>
        <taxon>Eukaryota</taxon>
        <taxon>Metazoa</taxon>
        <taxon>Chordata</taxon>
        <taxon>Craniata</taxon>
        <taxon>Vertebrata</taxon>
        <taxon>Euteleostomi</taxon>
        <taxon>Archelosauria</taxon>
        <taxon>Archosauria</taxon>
        <taxon>Dinosauria</taxon>
        <taxon>Saurischia</taxon>
        <taxon>Theropoda</taxon>
        <taxon>Coelurosauria</taxon>
        <taxon>Aves</taxon>
        <taxon>Neognathae</taxon>
        <taxon>Neoaves</taxon>
        <taxon>Aequornithes</taxon>
        <taxon>Ciconiiformes</taxon>
        <taxon>Ciconiidae</taxon>
        <taxon>Mycteria</taxon>
    </lineage>
</organism>
<evidence type="ECO:0000313" key="2">
    <source>
        <dbReference type="Proteomes" id="UP001333110"/>
    </source>
</evidence>
<reference evidence="1 2" key="1">
    <citation type="journal article" date="2023" name="J. Hered.">
        <title>Chromosome-level genome of the wood stork (Mycteria americana) provides insight into avian chromosome evolution.</title>
        <authorList>
            <person name="Flamio R. Jr."/>
            <person name="Ramstad K.M."/>
        </authorList>
    </citation>
    <scope>NUCLEOTIDE SEQUENCE [LARGE SCALE GENOMIC DNA]</scope>
    <source>
        <strain evidence="1">JAX WOST 10</strain>
    </source>
</reference>
<dbReference type="EMBL" id="JAUNZN010000002">
    <property type="protein sequence ID" value="KAK4827258.1"/>
    <property type="molecule type" value="Genomic_DNA"/>
</dbReference>
<protein>
    <submittedName>
        <fullName evidence="1">Uncharacterized protein</fullName>
    </submittedName>
</protein>
<comment type="caution">
    <text evidence="1">The sequence shown here is derived from an EMBL/GenBank/DDBJ whole genome shotgun (WGS) entry which is preliminary data.</text>
</comment>